<proteinExistence type="predicted"/>
<accession>A0A2K3LNR5</accession>
<dbReference type="AlphaFoldDB" id="A0A2K3LNR5"/>
<dbReference type="PANTHER" id="PTHR11439:SF498">
    <property type="entry name" value="DNAK FAMILY PROTEIN"/>
    <property type="match status" value="1"/>
</dbReference>
<reference evidence="1 2" key="1">
    <citation type="journal article" date="2014" name="Am. J. Bot.">
        <title>Genome assembly and annotation for red clover (Trifolium pratense; Fabaceae).</title>
        <authorList>
            <person name="Istvanek J."/>
            <person name="Jaros M."/>
            <person name="Krenek A."/>
            <person name="Repkova J."/>
        </authorList>
    </citation>
    <scope>NUCLEOTIDE SEQUENCE [LARGE SCALE GENOMIC DNA]</scope>
    <source>
        <strain evidence="2">cv. Tatra</strain>
        <tissue evidence="1">Young leaves</tissue>
    </source>
</reference>
<evidence type="ECO:0000313" key="2">
    <source>
        <dbReference type="Proteomes" id="UP000236291"/>
    </source>
</evidence>
<gene>
    <name evidence="1" type="ORF">L195_g036167</name>
</gene>
<dbReference type="STRING" id="57577.A0A2K3LNR5"/>
<reference evidence="1 2" key="2">
    <citation type="journal article" date="2017" name="Front. Plant Sci.">
        <title>Gene Classification and Mining of Molecular Markers Useful in Red Clover (Trifolium pratense) Breeding.</title>
        <authorList>
            <person name="Istvanek J."/>
            <person name="Dluhosova J."/>
            <person name="Dluhos P."/>
            <person name="Patkova L."/>
            <person name="Nedelnik J."/>
            <person name="Repkova J."/>
        </authorList>
    </citation>
    <scope>NUCLEOTIDE SEQUENCE [LARGE SCALE GENOMIC DNA]</scope>
    <source>
        <strain evidence="2">cv. Tatra</strain>
        <tissue evidence="1">Young leaves</tissue>
    </source>
</reference>
<dbReference type="EMBL" id="ASHM01037405">
    <property type="protein sequence ID" value="PNX80170.1"/>
    <property type="molecule type" value="Genomic_DNA"/>
</dbReference>
<evidence type="ECO:0000313" key="1">
    <source>
        <dbReference type="EMBL" id="PNX80170.1"/>
    </source>
</evidence>
<dbReference type="Proteomes" id="UP000236291">
    <property type="component" value="Unassembled WGS sequence"/>
</dbReference>
<name>A0A2K3LNR5_TRIPR</name>
<comment type="caution">
    <text evidence="1">The sequence shown here is derived from an EMBL/GenBank/DDBJ whole genome shotgun (WGS) entry which is preliminary data.</text>
</comment>
<organism evidence="1 2">
    <name type="scientific">Trifolium pratense</name>
    <name type="common">Red clover</name>
    <dbReference type="NCBI Taxonomy" id="57577"/>
    <lineage>
        <taxon>Eukaryota</taxon>
        <taxon>Viridiplantae</taxon>
        <taxon>Streptophyta</taxon>
        <taxon>Embryophyta</taxon>
        <taxon>Tracheophyta</taxon>
        <taxon>Spermatophyta</taxon>
        <taxon>Magnoliopsida</taxon>
        <taxon>eudicotyledons</taxon>
        <taxon>Gunneridae</taxon>
        <taxon>Pentapetalae</taxon>
        <taxon>rosids</taxon>
        <taxon>fabids</taxon>
        <taxon>Fabales</taxon>
        <taxon>Fabaceae</taxon>
        <taxon>Papilionoideae</taxon>
        <taxon>50 kb inversion clade</taxon>
        <taxon>NPAAA clade</taxon>
        <taxon>Hologalegina</taxon>
        <taxon>IRL clade</taxon>
        <taxon>Trifolieae</taxon>
        <taxon>Trifolium</taxon>
    </lineage>
</organism>
<protein>
    <submittedName>
        <fullName evidence="1">Putative copia-type protein</fullName>
    </submittedName>
</protein>
<dbReference type="PANTHER" id="PTHR11439">
    <property type="entry name" value="GAG-POL-RELATED RETROTRANSPOSON"/>
    <property type="match status" value="1"/>
</dbReference>
<sequence>MAVKPSSTPYDTSLKLHNSDSLPYHDELSFRSLIGGLLYLTLTRPDIAFAVQQLSQFVSKPREMHFQAATKILTYLKELSSQVKLSGFADSDWSSCPTTRKS</sequence>